<dbReference type="GeneID" id="27898921"/>
<dbReference type="EMBL" id="KB456260">
    <property type="protein sequence ID" value="EMF17178.1"/>
    <property type="molecule type" value="Genomic_DNA"/>
</dbReference>
<dbReference type="OrthoDB" id="690068at2759"/>
<dbReference type="PROSITE" id="PS51673">
    <property type="entry name" value="SUZ"/>
    <property type="match status" value="1"/>
</dbReference>
<feature type="compositionally biased region" description="Basic and acidic residues" evidence="1">
    <location>
        <begin position="115"/>
        <end position="150"/>
    </location>
</feature>
<dbReference type="PROSITE" id="PS51938">
    <property type="entry name" value="SUZ_C"/>
    <property type="match status" value="1"/>
</dbReference>
<feature type="compositionally biased region" description="Low complexity" evidence="1">
    <location>
        <begin position="250"/>
        <end position="259"/>
    </location>
</feature>
<dbReference type="OMA" id="QTFHYLE"/>
<feature type="compositionally biased region" description="Basic and acidic residues" evidence="1">
    <location>
        <begin position="219"/>
        <end position="233"/>
    </location>
</feature>
<feature type="compositionally biased region" description="Low complexity" evidence="1">
    <location>
        <begin position="27"/>
        <end position="38"/>
    </location>
</feature>
<dbReference type="HOGENOM" id="CLU_060774_0_0_1"/>
<proteinExistence type="predicted"/>
<dbReference type="STRING" id="692275.N1QMJ4"/>
<evidence type="ECO:0000256" key="1">
    <source>
        <dbReference type="SAM" id="MobiDB-lite"/>
    </source>
</evidence>
<dbReference type="InterPro" id="IPR024642">
    <property type="entry name" value="SUZ-C"/>
</dbReference>
<gene>
    <name evidence="4" type="ORF">SEPMUDRAFT_122612</name>
</gene>
<dbReference type="AlphaFoldDB" id="N1QMJ4"/>
<protein>
    <submittedName>
        <fullName evidence="4">Uncharacterized protein</fullName>
    </submittedName>
</protein>
<feature type="compositionally biased region" description="Polar residues" evidence="1">
    <location>
        <begin position="185"/>
        <end position="209"/>
    </location>
</feature>
<evidence type="ECO:0000259" key="3">
    <source>
        <dbReference type="PROSITE" id="PS51938"/>
    </source>
</evidence>
<dbReference type="InterPro" id="IPR024771">
    <property type="entry name" value="SUZ"/>
</dbReference>
<sequence length="259" mass="28643">MSGRGGVPNAWDDDDWEKVADHVSHQGAPAGATGTTPGAPLPAPRLTKAARKAQHIEHNKQLWDSADNPARHHWLETRGVVPLKQDYQVPVTLLSRKPPANARRGDDDEDDDSEEERRKKLEADFEERQRRAKIEREEKQKRYAEARERIMGASKPTLASSSRDNSQARDSSRRPPRGGKLNGTRRGQPQSSKEPSASPTPTPAGNQQLFDPDLPPQIYKRESSNTTPKEDQPVRQPRGPDNSGRGGFGFASRGGMLAS</sequence>
<feature type="domain" description="SUZ" evidence="2">
    <location>
        <begin position="71"/>
        <end position="155"/>
    </location>
</feature>
<feature type="domain" description="SUZ-C" evidence="3">
    <location>
        <begin position="213"/>
        <end position="252"/>
    </location>
</feature>
<reference evidence="4 5" key="1">
    <citation type="journal article" date="2012" name="PLoS Pathog.">
        <title>Diverse lifestyles and strategies of plant pathogenesis encoded in the genomes of eighteen Dothideomycetes fungi.</title>
        <authorList>
            <person name="Ohm R.A."/>
            <person name="Feau N."/>
            <person name="Henrissat B."/>
            <person name="Schoch C.L."/>
            <person name="Horwitz B.A."/>
            <person name="Barry K.W."/>
            <person name="Condon B.J."/>
            <person name="Copeland A.C."/>
            <person name="Dhillon B."/>
            <person name="Glaser F."/>
            <person name="Hesse C.N."/>
            <person name="Kosti I."/>
            <person name="LaButti K."/>
            <person name="Lindquist E.A."/>
            <person name="Lucas S."/>
            <person name="Salamov A.A."/>
            <person name="Bradshaw R.E."/>
            <person name="Ciuffetti L."/>
            <person name="Hamelin R.C."/>
            <person name="Kema G.H.J."/>
            <person name="Lawrence C."/>
            <person name="Scott J.A."/>
            <person name="Spatafora J.W."/>
            <person name="Turgeon B.G."/>
            <person name="de Wit P.J.G.M."/>
            <person name="Zhong S."/>
            <person name="Goodwin S.B."/>
            <person name="Grigoriev I.V."/>
        </authorList>
    </citation>
    <scope>NUCLEOTIDE SEQUENCE [LARGE SCALE GENOMIC DNA]</scope>
    <source>
        <strain evidence="4 5">SO2202</strain>
    </source>
</reference>
<dbReference type="RefSeq" id="XP_016765299.1">
    <property type="nucleotide sequence ID" value="XM_016901784.1"/>
</dbReference>
<dbReference type="eggNOG" id="ENOG502SDN7">
    <property type="taxonomic scope" value="Eukaryota"/>
</dbReference>
<keyword evidence="5" id="KW-1185">Reference proteome</keyword>
<evidence type="ECO:0000259" key="2">
    <source>
        <dbReference type="PROSITE" id="PS51673"/>
    </source>
</evidence>
<feature type="region of interest" description="Disordered" evidence="1">
    <location>
        <begin position="1"/>
        <end position="259"/>
    </location>
</feature>
<dbReference type="Proteomes" id="UP000016931">
    <property type="component" value="Unassembled WGS sequence"/>
</dbReference>
<name>N1QMJ4_SPHMS</name>
<evidence type="ECO:0000313" key="5">
    <source>
        <dbReference type="Proteomes" id="UP000016931"/>
    </source>
</evidence>
<organism evidence="4 5">
    <name type="scientific">Sphaerulina musiva (strain SO2202)</name>
    <name type="common">Poplar stem canker fungus</name>
    <name type="synonym">Septoria musiva</name>
    <dbReference type="NCBI Taxonomy" id="692275"/>
    <lineage>
        <taxon>Eukaryota</taxon>
        <taxon>Fungi</taxon>
        <taxon>Dikarya</taxon>
        <taxon>Ascomycota</taxon>
        <taxon>Pezizomycotina</taxon>
        <taxon>Dothideomycetes</taxon>
        <taxon>Dothideomycetidae</taxon>
        <taxon>Mycosphaerellales</taxon>
        <taxon>Mycosphaerellaceae</taxon>
        <taxon>Sphaerulina</taxon>
    </lineage>
</organism>
<accession>N1QMJ4</accession>
<evidence type="ECO:0000313" key="4">
    <source>
        <dbReference type="EMBL" id="EMF17178.1"/>
    </source>
</evidence>